<gene>
    <name evidence="6" type="ORF">MDA_GLEAN10025768</name>
</gene>
<keyword evidence="2" id="KW-0963">Cytoplasm</keyword>
<evidence type="ECO:0000313" key="7">
    <source>
        <dbReference type="Proteomes" id="UP000010556"/>
    </source>
</evidence>
<dbReference type="InterPro" id="IPR001202">
    <property type="entry name" value="WW_dom"/>
</dbReference>
<evidence type="ECO:0000259" key="5">
    <source>
        <dbReference type="PROSITE" id="PS50020"/>
    </source>
</evidence>
<keyword evidence="3" id="KW-0677">Repeat</keyword>
<dbReference type="Gene3D" id="2.20.70.10">
    <property type="match status" value="1"/>
</dbReference>
<name>L5LSD7_MYODS</name>
<dbReference type="InterPro" id="IPR036020">
    <property type="entry name" value="WW_dom_sf"/>
</dbReference>
<keyword evidence="7" id="KW-1185">Reference proteome</keyword>
<evidence type="ECO:0000256" key="4">
    <source>
        <dbReference type="SAM" id="MobiDB-lite"/>
    </source>
</evidence>
<dbReference type="SUPFAM" id="SSF51045">
    <property type="entry name" value="WW domain"/>
    <property type="match status" value="1"/>
</dbReference>
<protein>
    <submittedName>
        <fullName evidence="6">Protein KIBRA</fullName>
    </submittedName>
</protein>
<comment type="subcellular location">
    <subcellularLocation>
        <location evidence="1">Cytoplasm</location>
    </subcellularLocation>
</comment>
<dbReference type="PANTHER" id="PTHR14791">
    <property type="entry name" value="BOMB/KIRA PROTEINS"/>
    <property type="match status" value="1"/>
</dbReference>
<dbReference type="GO" id="GO:0016477">
    <property type="term" value="P:cell migration"/>
    <property type="evidence" value="ECO:0007669"/>
    <property type="project" value="TreeGrafter"/>
</dbReference>
<evidence type="ECO:0000313" key="6">
    <source>
        <dbReference type="EMBL" id="ELK28388.1"/>
    </source>
</evidence>
<dbReference type="GO" id="GO:0046621">
    <property type="term" value="P:negative regulation of organ growth"/>
    <property type="evidence" value="ECO:0007669"/>
    <property type="project" value="TreeGrafter"/>
</dbReference>
<dbReference type="PANTHER" id="PTHR14791:SF22">
    <property type="entry name" value="PROTEIN KIBRA"/>
    <property type="match status" value="1"/>
</dbReference>
<dbReference type="GO" id="GO:0060090">
    <property type="term" value="F:molecular adaptor activity"/>
    <property type="evidence" value="ECO:0007669"/>
    <property type="project" value="TreeGrafter"/>
</dbReference>
<dbReference type="EMBL" id="KB109247">
    <property type="protein sequence ID" value="ELK28388.1"/>
    <property type="molecule type" value="Genomic_DNA"/>
</dbReference>
<dbReference type="PROSITE" id="PS50020">
    <property type="entry name" value="WW_DOMAIN_2"/>
    <property type="match status" value="1"/>
</dbReference>
<evidence type="ECO:0000256" key="3">
    <source>
        <dbReference type="ARBA" id="ARBA00022737"/>
    </source>
</evidence>
<dbReference type="AlphaFoldDB" id="L5LSD7"/>
<evidence type="ECO:0000256" key="1">
    <source>
        <dbReference type="ARBA" id="ARBA00004496"/>
    </source>
</evidence>
<dbReference type="Pfam" id="PF00397">
    <property type="entry name" value="WW"/>
    <property type="match status" value="1"/>
</dbReference>
<accession>L5LSD7</accession>
<dbReference type="eggNOG" id="KOG3209">
    <property type="taxonomic scope" value="Eukaryota"/>
</dbReference>
<dbReference type="CDD" id="cd00201">
    <property type="entry name" value="WW"/>
    <property type="match status" value="1"/>
</dbReference>
<dbReference type="Proteomes" id="UP000010556">
    <property type="component" value="Unassembled WGS sequence"/>
</dbReference>
<dbReference type="InterPro" id="IPR051105">
    <property type="entry name" value="WWC/KIBRA_Hippo_Reg"/>
</dbReference>
<feature type="region of interest" description="Disordered" evidence="4">
    <location>
        <begin position="379"/>
        <end position="412"/>
    </location>
</feature>
<organism evidence="6 7">
    <name type="scientific">Myotis davidii</name>
    <name type="common">David's myotis</name>
    <dbReference type="NCBI Taxonomy" id="225400"/>
    <lineage>
        <taxon>Eukaryota</taxon>
        <taxon>Metazoa</taxon>
        <taxon>Chordata</taxon>
        <taxon>Craniata</taxon>
        <taxon>Vertebrata</taxon>
        <taxon>Euteleostomi</taxon>
        <taxon>Mammalia</taxon>
        <taxon>Eutheria</taxon>
        <taxon>Laurasiatheria</taxon>
        <taxon>Chiroptera</taxon>
        <taxon>Yangochiroptera</taxon>
        <taxon>Vespertilionidae</taxon>
        <taxon>Myotis</taxon>
    </lineage>
</organism>
<sequence length="419" mass="46844">MVSVSWRQRDMGKAEEEGDRPRFGFEVCDAKNSAGQMKVGVEAEGASGPELHALGLLQASVWSHLVLCISGVADAAFQIVLRLTGSREFLLAKPRYTKPLTFADCISDELPLGWEEAYDPQVGDYFIDHNTKTTQIEDPRVQWRREQEHMLKDYLVVAQEALSAQKEIYQVKRQRLELAQQEYQQLHAVWEHKLGSQVSLISGSSSSSKYDPEILKAEIATAKSRHSHAQDLLSVTLGSGNCHHPPEQEREAQRGAVLETGYPAGQGEGQALSHQPAPVHLLFPWSEGWLWMTRRATRLGCRLNGQLQRPRQHWVLSTGIYRTCHHQVRVLERSGIISEHRVCTVPRIPEAGKGPFLCSVEVYEPVVEKSIEHSCVPALSSPPESHMHKNKTSSFLSPTAPENGASSGGLYRGYKHLPR</sequence>
<feature type="domain" description="WW" evidence="5">
    <location>
        <begin position="108"/>
        <end position="141"/>
    </location>
</feature>
<reference evidence="7" key="1">
    <citation type="journal article" date="2013" name="Science">
        <title>Comparative analysis of bat genomes provides insight into the evolution of flight and immunity.</title>
        <authorList>
            <person name="Zhang G."/>
            <person name="Cowled C."/>
            <person name="Shi Z."/>
            <person name="Huang Z."/>
            <person name="Bishop-Lilly K.A."/>
            <person name="Fang X."/>
            <person name="Wynne J.W."/>
            <person name="Xiong Z."/>
            <person name="Baker M.L."/>
            <person name="Zhao W."/>
            <person name="Tachedjian M."/>
            <person name="Zhu Y."/>
            <person name="Zhou P."/>
            <person name="Jiang X."/>
            <person name="Ng J."/>
            <person name="Yang L."/>
            <person name="Wu L."/>
            <person name="Xiao J."/>
            <person name="Feng Y."/>
            <person name="Chen Y."/>
            <person name="Sun X."/>
            <person name="Zhang Y."/>
            <person name="Marsh G.A."/>
            <person name="Crameri G."/>
            <person name="Broder C.C."/>
            <person name="Frey K.G."/>
            <person name="Wang L.F."/>
            <person name="Wang J."/>
        </authorList>
    </citation>
    <scope>NUCLEOTIDE SEQUENCE [LARGE SCALE GENOMIC DNA]</scope>
</reference>
<dbReference type="SMART" id="SM00456">
    <property type="entry name" value="WW"/>
    <property type="match status" value="1"/>
</dbReference>
<dbReference type="GO" id="GO:0035330">
    <property type="term" value="P:regulation of hippo signaling"/>
    <property type="evidence" value="ECO:0007669"/>
    <property type="project" value="TreeGrafter"/>
</dbReference>
<dbReference type="GO" id="GO:0019900">
    <property type="term" value="F:kinase binding"/>
    <property type="evidence" value="ECO:0007669"/>
    <property type="project" value="TreeGrafter"/>
</dbReference>
<proteinExistence type="predicted"/>
<dbReference type="GO" id="GO:0005737">
    <property type="term" value="C:cytoplasm"/>
    <property type="evidence" value="ECO:0007669"/>
    <property type="project" value="UniProtKB-SubCell"/>
</dbReference>
<dbReference type="GO" id="GO:0006355">
    <property type="term" value="P:regulation of DNA-templated transcription"/>
    <property type="evidence" value="ECO:0007669"/>
    <property type="project" value="TreeGrafter"/>
</dbReference>
<evidence type="ECO:0000256" key="2">
    <source>
        <dbReference type="ARBA" id="ARBA00022490"/>
    </source>
</evidence>
<dbReference type="FunFam" id="2.20.70.10:FF:000001">
    <property type="entry name" value="Membrane-associated guanylate kinase, WW and PDZ domain-containing protein 1"/>
    <property type="match status" value="1"/>
</dbReference>